<dbReference type="PANTHER" id="PTHR47268">
    <property type="entry name" value="ACYLPHOSPHATASE"/>
    <property type="match status" value="1"/>
</dbReference>
<dbReference type="PANTHER" id="PTHR47268:SF4">
    <property type="entry name" value="ACYLPHOSPHATASE"/>
    <property type="match status" value="1"/>
</dbReference>
<evidence type="ECO:0000256" key="3">
    <source>
        <dbReference type="ARBA" id="ARBA00047645"/>
    </source>
</evidence>
<evidence type="ECO:0000256" key="4">
    <source>
        <dbReference type="PROSITE-ProRule" id="PRU00520"/>
    </source>
</evidence>
<evidence type="ECO:0000313" key="8">
    <source>
        <dbReference type="EMBL" id="MXV51738.1"/>
    </source>
</evidence>
<dbReference type="RefSeq" id="WP_160844919.1">
    <property type="nucleotide sequence ID" value="NZ_WVHT01000005.1"/>
</dbReference>
<dbReference type="PROSITE" id="PS51160">
    <property type="entry name" value="ACYLPHOSPHATASE_3"/>
    <property type="match status" value="1"/>
</dbReference>
<comment type="similarity">
    <text evidence="1 6">Belongs to the acylphosphatase family.</text>
</comment>
<evidence type="ECO:0000259" key="7">
    <source>
        <dbReference type="PROSITE" id="PS51160"/>
    </source>
</evidence>
<dbReference type="AlphaFoldDB" id="A0A7K1YCG3"/>
<keyword evidence="4 5" id="KW-0378">Hydrolase</keyword>
<evidence type="ECO:0000256" key="5">
    <source>
        <dbReference type="RuleBase" id="RU000553"/>
    </source>
</evidence>
<dbReference type="InterPro" id="IPR036046">
    <property type="entry name" value="Acylphosphatase-like_dom_sf"/>
</dbReference>
<organism evidence="8 9">
    <name type="scientific">Hufsiella arboris</name>
    <dbReference type="NCBI Taxonomy" id="2695275"/>
    <lineage>
        <taxon>Bacteria</taxon>
        <taxon>Pseudomonadati</taxon>
        <taxon>Bacteroidota</taxon>
        <taxon>Sphingobacteriia</taxon>
        <taxon>Sphingobacteriales</taxon>
        <taxon>Sphingobacteriaceae</taxon>
        <taxon>Hufsiella</taxon>
    </lineage>
</organism>
<evidence type="ECO:0000256" key="1">
    <source>
        <dbReference type="ARBA" id="ARBA00005614"/>
    </source>
</evidence>
<proteinExistence type="inferred from homology"/>
<dbReference type="InterPro" id="IPR020456">
    <property type="entry name" value="Acylphosphatase"/>
</dbReference>
<sequence>MKHCNIRITGKVQGVFFRASTKAVADQLSVKGFVRNEKDGSVYIEAEGDDFSIESFLDWCKEGPQKAEVENVEVTAGELKNYRNFEVVKKNMLW</sequence>
<comment type="catalytic activity">
    <reaction evidence="3 4 5">
        <text>an acyl phosphate + H2O = a carboxylate + phosphate + H(+)</text>
        <dbReference type="Rhea" id="RHEA:14965"/>
        <dbReference type="ChEBI" id="CHEBI:15377"/>
        <dbReference type="ChEBI" id="CHEBI:15378"/>
        <dbReference type="ChEBI" id="CHEBI:29067"/>
        <dbReference type="ChEBI" id="CHEBI:43474"/>
        <dbReference type="ChEBI" id="CHEBI:59918"/>
        <dbReference type="EC" id="3.6.1.7"/>
    </reaction>
</comment>
<gene>
    <name evidence="8" type="ORF">GS399_12205</name>
</gene>
<feature type="active site" evidence="4">
    <location>
        <position position="18"/>
    </location>
</feature>
<dbReference type="Pfam" id="PF00708">
    <property type="entry name" value="Acylphosphatase"/>
    <property type="match status" value="1"/>
</dbReference>
<keyword evidence="9" id="KW-1185">Reference proteome</keyword>
<dbReference type="EMBL" id="WVHT01000005">
    <property type="protein sequence ID" value="MXV51738.1"/>
    <property type="molecule type" value="Genomic_DNA"/>
</dbReference>
<feature type="active site" evidence="4">
    <location>
        <position position="36"/>
    </location>
</feature>
<reference evidence="8 9" key="1">
    <citation type="submission" date="2019-11" db="EMBL/GenBank/DDBJ databases">
        <title>Pedobacter sp. HMF7647 Genome sequencing and assembly.</title>
        <authorList>
            <person name="Kang H."/>
            <person name="Kim H."/>
            <person name="Joh K."/>
        </authorList>
    </citation>
    <scope>NUCLEOTIDE SEQUENCE [LARGE SCALE GENOMIC DNA]</scope>
    <source>
        <strain evidence="8 9">HMF7647</strain>
    </source>
</reference>
<comment type="caution">
    <text evidence="8">The sequence shown here is derived from an EMBL/GenBank/DDBJ whole genome shotgun (WGS) entry which is preliminary data.</text>
</comment>
<evidence type="ECO:0000256" key="6">
    <source>
        <dbReference type="RuleBase" id="RU004168"/>
    </source>
</evidence>
<feature type="domain" description="Acylphosphatase-like" evidence="7">
    <location>
        <begin position="3"/>
        <end position="89"/>
    </location>
</feature>
<protein>
    <recommendedName>
        <fullName evidence="2 4">Acylphosphatase</fullName>
        <ecNumber evidence="2 4">3.6.1.7</ecNumber>
    </recommendedName>
</protein>
<accession>A0A7K1YCG3</accession>
<dbReference type="SUPFAM" id="SSF54975">
    <property type="entry name" value="Acylphosphatase/BLUF domain-like"/>
    <property type="match status" value="1"/>
</dbReference>
<evidence type="ECO:0000256" key="2">
    <source>
        <dbReference type="ARBA" id="ARBA00012150"/>
    </source>
</evidence>
<dbReference type="Gene3D" id="3.30.70.100">
    <property type="match status" value="1"/>
</dbReference>
<dbReference type="InterPro" id="IPR001792">
    <property type="entry name" value="Acylphosphatase-like_dom"/>
</dbReference>
<dbReference type="PROSITE" id="PS00150">
    <property type="entry name" value="ACYLPHOSPHATASE_1"/>
    <property type="match status" value="1"/>
</dbReference>
<dbReference type="InterPro" id="IPR017968">
    <property type="entry name" value="Acylphosphatase_CS"/>
</dbReference>
<evidence type="ECO:0000313" key="9">
    <source>
        <dbReference type="Proteomes" id="UP000466586"/>
    </source>
</evidence>
<dbReference type="PROSITE" id="PS00151">
    <property type="entry name" value="ACYLPHOSPHATASE_2"/>
    <property type="match status" value="1"/>
</dbReference>
<dbReference type="Proteomes" id="UP000466586">
    <property type="component" value="Unassembled WGS sequence"/>
</dbReference>
<dbReference type="GO" id="GO:0003998">
    <property type="term" value="F:acylphosphatase activity"/>
    <property type="evidence" value="ECO:0007669"/>
    <property type="project" value="UniProtKB-EC"/>
</dbReference>
<name>A0A7K1YCG3_9SPHI</name>
<dbReference type="EC" id="3.6.1.7" evidence="2 4"/>